<evidence type="ECO:0000256" key="4">
    <source>
        <dbReference type="SAM" id="MobiDB-lite"/>
    </source>
</evidence>
<evidence type="ECO:0000256" key="2">
    <source>
        <dbReference type="ARBA" id="ARBA00022801"/>
    </source>
</evidence>
<keyword evidence="3" id="KW-0443">Lipid metabolism</keyword>
<accession>A0A450W0S1</accession>
<dbReference type="AlphaFoldDB" id="A0A450W0S1"/>
<dbReference type="GO" id="GO:0016410">
    <property type="term" value="F:N-acyltransferase activity"/>
    <property type="evidence" value="ECO:0007669"/>
    <property type="project" value="TreeGrafter"/>
</dbReference>
<evidence type="ECO:0000313" key="6">
    <source>
        <dbReference type="EMBL" id="VFK10619.1"/>
    </source>
</evidence>
<dbReference type="PANTHER" id="PTHR13943">
    <property type="entry name" value="HRAS-LIKE SUPPRESSOR - RELATED"/>
    <property type="match status" value="1"/>
</dbReference>
<reference evidence="6" key="1">
    <citation type="submission" date="2019-02" db="EMBL/GenBank/DDBJ databases">
        <authorList>
            <person name="Gruber-Vodicka R. H."/>
            <person name="Seah K. B. B."/>
        </authorList>
    </citation>
    <scope>NUCLEOTIDE SEQUENCE</scope>
    <source>
        <strain evidence="6">BECK_S312</strain>
        <strain evidence="7">BECK_S426</strain>
    </source>
</reference>
<dbReference type="Gene3D" id="3.90.1720.10">
    <property type="entry name" value="endopeptidase domain like (from Nostoc punctiforme)"/>
    <property type="match status" value="1"/>
</dbReference>
<dbReference type="EMBL" id="CAADFP010000038">
    <property type="protein sequence ID" value="VFK26701.1"/>
    <property type="molecule type" value="Genomic_DNA"/>
</dbReference>
<gene>
    <name evidence="6" type="ORF">BECKLPF1236A_GA0070988_100412</name>
    <name evidence="7" type="ORF">BECKLPF1236C_GA0070990_100384</name>
</gene>
<keyword evidence="1 6" id="KW-0808">Transferase</keyword>
<evidence type="ECO:0000256" key="1">
    <source>
        <dbReference type="ARBA" id="ARBA00022679"/>
    </source>
</evidence>
<name>A0A450W0S1_9GAMM</name>
<sequence length="253" mass="27025">MSKGDHLIVSRGMYAHHGLDLGDGRVMQYGGRAAETGAQIEIVDREEFSRGEPIKVLDTPVAYPPDEIIARAMSRLGERDYSLIWDNCEHFVNWCRAGVGKSRQVESVGERVLSSATKLAVNRLARTFVKSGAKATAKTMTRGVTPWLLIADGAQLATEFASAQMGAREKDAEAAGRMVGAGISASVGTLFGGPAGALIGVGLWAAGEAVGKRVSSRLLRGLDKEESADESTDFQREGAKSSEAPDLIVHHRM</sequence>
<dbReference type="GO" id="GO:0070292">
    <property type="term" value="P:N-acylphosphatidylethanolamine metabolic process"/>
    <property type="evidence" value="ECO:0007669"/>
    <property type="project" value="TreeGrafter"/>
</dbReference>
<keyword evidence="2" id="KW-0378">Hydrolase</keyword>
<dbReference type="InterPro" id="IPR007053">
    <property type="entry name" value="LRAT_dom"/>
</dbReference>
<dbReference type="PROSITE" id="PS51934">
    <property type="entry name" value="LRAT"/>
    <property type="match status" value="1"/>
</dbReference>
<feature type="region of interest" description="Disordered" evidence="4">
    <location>
        <begin position="222"/>
        <end position="253"/>
    </location>
</feature>
<dbReference type="GO" id="GO:0008970">
    <property type="term" value="F:phospholipase A1 activity"/>
    <property type="evidence" value="ECO:0007669"/>
    <property type="project" value="TreeGrafter"/>
</dbReference>
<dbReference type="GO" id="GO:0005737">
    <property type="term" value="C:cytoplasm"/>
    <property type="evidence" value="ECO:0007669"/>
    <property type="project" value="TreeGrafter"/>
</dbReference>
<dbReference type="GO" id="GO:0004623">
    <property type="term" value="F:phospholipase A2 activity"/>
    <property type="evidence" value="ECO:0007669"/>
    <property type="project" value="TreeGrafter"/>
</dbReference>
<dbReference type="PANTHER" id="PTHR13943:SF77">
    <property type="entry name" value="LRAT DOMAIN-CONTAINING PROTEIN"/>
    <property type="match status" value="1"/>
</dbReference>
<evidence type="ECO:0000313" key="7">
    <source>
        <dbReference type="EMBL" id="VFK26701.1"/>
    </source>
</evidence>
<dbReference type="InterPro" id="IPR051496">
    <property type="entry name" value="H-rev107_PLA/AT"/>
</dbReference>
<proteinExistence type="predicted"/>
<organism evidence="6">
    <name type="scientific">Candidatus Kentrum sp. LPFa</name>
    <dbReference type="NCBI Taxonomy" id="2126335"/>
    <lineage>
        <taxon>Bacteria</taxon>
        <taxon>Pseudomonadati</taxon>
        <taxon>Pseudomonadota</taxon>
        <taxon>Gammaproteobacteria</taxon>
        <taxon>Candidatus Kentrum</taxon>
    </lineage>
</organism>
<evidence type="ECO:0000256" key="3">
    <source>
        <dbReference type="ARBA" id="ARBA00023098"/>
    </source>
</evidence>
<keyword evidence="6" id="KW-0012">Acyltransferase</keyword>
<protein>
    <submittedName>
        <fullName evidence="6">Lecithin retinol acyltransferase</fullName>
    </submittedName>
</protein>
<dbReference type="EMBL" id="CAADFM010000041">
    <property type="protein sequence ID" value="VFK10619.1"/>
    <property type="molecule type" value="Genomic_DNA"/>
</dbReference>
<feature type="domain" description="LRAT" evidence="5">
    <location>
        <begin position="6"/>
        <end position="104"/>
    </location>
</feature>
<evidence type="ECO:0000259" key="5">
    <source>
        <dbReference type="PROSITE" id="PS51934"/>
    </source>
</evidence>
<dbReference type="Pfam" id="PF04970">
    <property type="entry name" value="LRAT"/>
    <property type="match status" value="1"/>
</dbReference>